<accession>A0AAV6VIW1</accession>
<dbReference type="EMBL" id="JAFNEN010000084">
    <property type="protein sequence ID" value="KAG8195551.1"/>
    <property type="molecule type" value="Genomic_DNA"/>
</dbReference>
<gene>
    <name evidence="5" type="ORF">JTE90_002177</name>
</gene>
<feature type="signal peptide" evidence="4">
    <location>
        <begin position="1"/>
        <end position="20"/>
    </location>
</feature>
<dbReference type="Proteomes" id="UP000827092">
    <property type="component" value="Unassembled WGS sequence"/>
</dbReference>
<keyword evidence="2" id="KW-0964">Secreted</keyword>
<keyword evidence="6" id="KW-1185">Reference proteome</keyword>
<evidence type="ECO:0000256" key="3">
    <source>
        <dbReference type="ARBA" id="ARBA00023157"/>
    </source>
</evidence>
<dbReference type="Pfam" id="PF02819">
    <property type="entry name" value="Toxin_9"/>
    <property type="match status" value="1"/>
</dbReference>
<dbReference type="InterPro" id="IPR004169">
    <property type="entry name" value="Spidertoxin"/>
</dbReference>
<evidence type="ECO:0000256" key="2">
    <source>
        <dbReference type="ARBA" id="ARBA00022525"/>
    </source>
</evidence>
<evidence type="ECO:0000313" key="6">
    <source>
        <dbReference type="Proteomes" id="UP000827092"/>
    </source>
</evidence>
<sequence>MQPLLWTALSLLLLTVLLDAAVPPDALERNIPEDYSDVNLESFLGKQYKRSGGCVRRGGSCDGKPNDCCPNSACRCNLWGTNCRCERQGLLQQWGRRRK</sequence>
<dbReference type="GO" id="GO:0005576">
    <property type="term" value="C:extracellular region"/>
    <property type="evidence" value="ECO:0007669"/>
    <property type="project" value="UniProtKB-SubCell"/>
</dbReference>
<keyword evidence="3" id="KW-1015">Disulfide bond</keyword>
<organism evidence="5 6">
    <name type="scientific">Oedothorax gibbosus</name>
    <dbReference type="NCBI Taxonomy" id="931172"/>
    <lineage>
        <taxon>Eukaryota</taxon>
        <taxon>Metazoa</taxon>
        <taxon>Ecdysozoa</taxon>
        <taxon>Arthropoda</taxon>
        <taxon>Chelicerata</taxon>
        <taxon>Arachnida</taxon>
        <taxon>Araneae</taxon>
        <taxon>Araneomorphae</taxon>
        <taxon>Entelegynae</taxon>
        <taxon>Araneoidea</taxon>
        <taxon>Linyphiidae</taxon>
        <taxon>Erigoninae</taxon>
        <taxon>Oedothorax</taxon>
    </lineage>
</organism>
<comment type="subcellular location">
    <subcellularLocation>
        <location evidence="1">Secreted</location>
    </subcellularLocation>
</comment>
<evidence type="ECO:0000256" key="1">
    <source>
        <dbReference type="ARBA" id="ARBA00004613"/>
    </source>
</evidence>
<dbReference type="AlphaFoldDB" id="A0AAV6VIW1"/>
<evidence type="ECO:0008006" key="7">
    <source>
        <dbReference type="Google" id="ProtNLM"/>
    </source>
</evidence>
<reference evidence="5 6" key="1">
    <citation type="journal article" date="2022" name="Nat. Ecol. Evol.">
        <title>A masculinizing supergene underlies an exaggerated male reproductive morph in a spider.</title>
        <authorList>
            <person name="Hendrickx F."/>
            <person name="De Corte Z."/>
            <person name="Sonet G."/>
            <person name="Van Belleghem S.M."/>
            <person name="Kostlbacher S."/>
            <person name="Vangestel C."/>
        </authorList>
    </citation>
    <scope>NUCLEOTIDE SEQUENCE [LARGE SCALE GENOMIC DNA]</scope>
    <source>
        <strain evidence="5">W744_W776</strain>
    </source>
</reference>
<feature type="chain" id="PRO_5043552027" description="U8-agatoxin-Ao1a" evidence="4">
    <location>
        <begin position="21"/>
        <end position="99"/>
    </location>
</feature>
<dbReference type="SUPFAM" id="SSF57059">
    <property type="entry name" value="omega toxin-like"/>
    <property type="match status" value="1"/>
</dbReference>
<dbReference type="Gene3D" id="4.10.40.10">
    <property type="match status" value="1"/>
</dbReference>
<evidence type="ECO:0000256" key="4">
    <source>
        <dbReference type="SAM" id="SignalP"/>
    </source>
</evidence>
<keyword evidence="4" id="KW-0732">Signal</keyword>
<proteinExistence type="predicted"/>
<comment type="caution">
    <text evidence="5">The sequence shown here is derived from an EMBL/GenBank/DDBJ whole genome shotgun (WGS) entry which is preliminary data.</text>
</comment>
<name>A0AAV6VIW1_9ARAC</name>
<dbReference type="CDD" id="cd12960">
    <property type="entry name" value="Spider_toxin"/>
    <property type="match status" value="1"/>
</dbReference>
<dbReference type="GO" id="GO:0008200">
    <property type="term" value="F:ion channel inhibitor activity"/>
    <property type="evidence" value="ECO:0007669"/>
    <property type="project" value="InterPro"/>
</dbReference>
<protein>
    <recommendedName>
        <fullName evidence="7">U8-agatoxin-Ao1a</fullName>
    </recommendedName>
</protein>
<evidence type="ECO:0000313" key="5">
    <source>
        <dbReference type="EMBL" id="KAG8195551.1"/>
    </source>
</evidence>